<proteinExistence type="predicted"/>
<name>A0A9P0GEP8_9CUCU</name>
<keyword evidence="3" id="KW-1185">Reference proteome</keyword>
<reference evidence="2" key="1">
    <citation type="submission" date="2022-01" db="EMBL/GenBank/DDBJ databases">
        <authorList>
            <person name="King R."/>
        </authorList>
    </citation>
    <scope>NUCLEOTIDE SEQUENCE</scope>
</reference>
<feature type="domain" description="Double jelly roll-like" evidence="1">
    <location>
        <begin position="77"/>
        <end position="392"/>
    </location>
</feature>
<dbReference type="Proteomes" id="UP001153636">
    <property type="component" value="Chromosome 2"/>
</dbReference>
<dbReference type="PANTHER" id="PTHR36159">
    <property type="entry name" value="PROTEIN CBG23766"/>
    <property type="match status" value="1"/>
</dbReference>
<protein>
    <recommendedName>
        <fullName evidence="1">Double jelly roll-like domain-containing protein</fullName>
    </recommendedName>
</protein>
<evidence type="ECO:0000259" key="1">
    <source>
        <dbReference type="Pfam" id="PF21738"/>
    </source>
</evidence>
<dbReference type="OrthoDB" id="6761856at2759"/>
<sequence length="405" mass="46792">MNSDILNVDNHVLVDNAIVDCQIFDHPPYANTTYNNSDEIRIPLQTKDIYTLPSKSYLYIEGRLTDSEGKESATLNFVNNGLAHLFDEIRFEIGGCVIDRVRNPGITSTLKGYISFTESESNRLNASGWNPTLTPQIVDSQGYFNVCIPLRMLLGFFEDYKKIIINIRQELVLIRSSTDLNAIISTKANEKPKIELTKMFWKLHHVQVSDIEKLRLINHMDAGKKLELDFRSWELHEYPLLQQSTRHTWNIKTTNSVEKPRYVIVGFQTNKKNDASKNMSRFDHCNLTNMKLYLNSQMYPYTNLNLNFEKNIYAILYEMYANFQENYYYKDIGEPCLSNLKFRDLATITVIDCSNQNDSLKSGSVDIRLEFETSKNISANTTAFCLIIHDKSIKYNPLTNVVSNF</sequence>
<evidence type="ECO:0000313" key="3">
    <source>
        <dbReference type="Proteomes" id="UP001153636"/>
    </source>
</evidence>
<dbReference type="InterPro" id="IPR049512">
    <property type="entry name" value="DJR-like_dom"/>
</dbReference>
<evidence type="ECO:0000313" key="2">
    <source>
        <dbReference type="EMBL" id="CAH1106672.1"/>
    </source>
</evidence>
<organism evidence="2 3">
    <name type="scientific">Psylliodes chrysocephalus</name>
    <dbReference type="NCBI Taxonomy" id="3402493"/>
    <lineage>
        <taxon>Eukaryota</taxon>
        <taxon>Metazoa</taxon>
        <taxon>Ecdysozoa</taxon>
        <taxon>Arthropoda</taxon>
        <taxon>Hexapoda</taxon>
        <taxon>Insecta</taxon>
        <taxon>Pterygota</taxon>
        <taxon>Neoptera</taxon>
        <taxon>Endopterygota</taxon>
        <taxon>Coleoptera</taxon>
        <taxon>Polyphaga</taxon>
        <taxon>Cucujiformia</taxon>
        <taxon>Chrysomeloidea</taxon>
        <taxon>Chrysomelidae</taxon>
        <taxon>Galerucinae</taxon>
        <taxon>Alticini</taxon>
        <taxon>Psylliodes</taxon>
    </lineage>
</organism>
<accession>A0A9P0GEP8</accession>
<dbReference type="Pfam" id="PF21738">
    <property type="entry name" value="DJR-like_dom"/>
    <property type="match status" value="1"/>
</dbReference>
<gene>
    <name evidence="2" type="ORF">PSYICH_LOCUS6804</name>
</gene>
<dbReference type="EMBL" id="OV651814">
    <property type="protein sequence ID" value="CAH1106672.1"/>
    <property type="molecule type" value="Genomic_DNA"/>
</dbReference>
<dbReference type="PANTHER" id="PTHR36159:SF1">
    <property type="entry name" value="RETROVIRUS-RELATED POL POLYPROTEIN FROM TRANSPOSON 412-LIKE PROTEIN"/>
    <property type="match status" value="1"/>
</dbReference>
<dbReference type="AlphaFoldDB" id="A0A9P0GEP8"/>